<keyword evidence="1" id="KW-0812">Transmembrane</keyword>
<dbReference type="GO" id="GO:0030255">
    <property type="term" value="P:protein secretion by the type IV secretion system"/>
    <property type="evidence" value="ECO:0007669"/>
    <property type="project" value="InterPro"/>
</dbReference>
<feature type="transmembrane region" description="Helical" evidence="1">
    <location>
        <begin position="101"/>
        <end position="120"/>
    </location>
</feature>
<dbReference type="RefSeq" id="WP_076783048.1">
    <property type="nucleotide sequence ID" value="NZ_FTPU01000013.1"/>
</dbReference>
<proteinExistence type="predicted"/>
<keyword evidence="1" id="KW-1133">Transmembrane helix</keyword>
<dbReference type="InterPro" id="IPR012424">
    <property type="entry name" value="Conjugative_transposon_TraJ_C"/>
</dbReference>
<evidence type="ECO:0000256" key="1">
    <source>
        <dbReference type="SAM" id="Phobius"/>
    </source>
</evidence>
<evidence type="ECO:0000313" key="3">
    <source>
        <dbReference type="EMBL" id="SIT96851.1"/>
    </source>
</evidence>
<feature type="transmembrane region" description="Helical" evidence="1">
    <location>
        <begin position="217"/>
        <end position="237"/>
    </location>
</feature>
<dbReference type="EMBL" id="FTPU01000013">
    <property type="protein sequence ID" value="SIT96851.1"/>
    <property type="molecule type" value="Genomic_DNA"/>
</dbReference>
<dbReference type="GO" id="GO:0016020">
    <property type="term" value="C:membrane"/>
    <property type="evidence" value="ECO:0007669"/>
    <property type="project" value="UniProtKB-SubCell"/>
</dbReference>
<evidence type="ECO:0000259" key="2">
    <source>
        <dbReference type="Pfam" id="PF07863"/>
    </source>
</evidence>
<feature type="domain" description="Conjugative transposon TraJ C-terminal" evidence="2">
    <location>
        <begin position="65"/>
        <end position="391"/>
    </location>
</feature>
<dbReference type="STRING" id="1121284.SAMN05660493_01546"/>
<dbReference type="Pfam" id="PF07863">
    <property type="entry name" value="CtnDOT_TraJ"/>
    <property type="match status" value="1"/>
</dbReference>
<feature type="transmembrane region" description="Helical" evidence="1">
    <location>
        <begin position="243"/>
        <end position="264"/>
    </location>
</feature>
<protein>
    <submittedName>
        <fullName evidence="3">TrbL/VirB6 plasmid conjugal transfer protein</fullName>
    </submittedName>
</protein>
<dbReference type="OrthoDB" id="1222125at2"/>
<feature type="transmembrane region" description="Helical" evidence="1">
    <location>
        <begin position="329"/>
        <end position="350"/>
    </location>
</feature>
<gene>
    <name evidence="3" type="ORF">SAMN05660493_01546</name>
</gene>
<accession>A0A1U7PYE6</accession>
<evidence type="ECO:0000313" key="4">
    <source>
        <dbReference type="Proteomes" id="UP000187261"/>
    </source>
</evidence>
<sequence>MKDKYLTIGFCIVAILGPILIFGQTTSQDYANDLSYFQGEGSFEQWFMKVFTKLNVSMQQKADEVALFGRAIGGIGCMIYLGTMGWQMISGDREWEIVPMIRPFFIGLILTYWSGFTAMVSKPFELLSTPSEAIFENLEKDADGLRVKVYEKESKLIDYAVQVQAKEKAKQKAIDDTKTEDGGILSDMASSVTDAMDSLNASIYEWEIRFNFNGQKLLGDLIQMIALAILRICTYLIFFIQKIWIYVLEVLGPIAIGMSMIPGFESSFNNWLAKYININLYTFVAFTIINIGQQLIMSGYTMQIERLDTLAPGGTFNDPAVLRFVSSNGFLFITLQTVVAYIVTGIGVLMTPTIADTIVSAGGANAMTKMKQAASTMFAKNSFGNKITNNAGKVAKTAISATATGAVGAAAGIANNVREVGKSINTMRK</sequence>
<name>A0A1U7PYE6_9FLAO</name>
<feature type="transmembrane region" description="Helical" evidence="1">
    <location>
        <begin position="6"/>
        <end position="23"/>
    </location>
</feature>
<dbReference type="Proteomes" id="UP000187261">
    <property type="component" value="Unassembled WGS sequence"/>
</dbReference>
<feature type="transmembrane region" description="Helical" evidence="1">
    <location>
        <begin position="276"/>
        <end position="296"/>
    </location>
</feature>
<reference evidence="4" key="1">
    <citation type="submission" date="2016-10" db="EMBL/GenBank/DDBJ databases">
        <authorList>
            <person name="Varghese N."/>
            <person name="Submissions S."/>
        </authorList>
    </citation>
    <scope>NUCLEOTIDE SEQUENCE [LARGE SCALE GENOMIC DNA]</scope>
    <source>
        <strain evidence="4">DSM 19482</strain>
    </source>
</reference>
<keyword evidence="1" id="KW-0472">Membrane</keyword>
<keyword evidence="4" id="KW-1185">Reference proteome</keyword>
<feature type="transmembrane region" description="Helical" evidence="1">
    <location>
        <begin position="67"/>
        <end position="89"/>
    </location>
</feature>
<organism evidence="3 4">
    <name type="scientific">Epilithonimonas bovis DSM 19482</name>
    <dbReference type="NCBI Taxonomy" id="1121284"/>
    <lineage>
        <taxon>Bacteria</taxon>
        <taxon>Pseudomonadati</taxon>
        <taxon>Bacteroidota</taxon>
        <taxon>Flavobacteriia</taxon>
        <taxon>Flavobacteriales</taxon>
        <taxon>Weeksellaceae</taxon>
        <taxon>Chryseobacterium group</taxon>
        <taxon>Epilithonimonas</taxon>
    </lineage>
</organism>
<dbReference type="AlphaFoldDB" id="A0A1U7PYE6"/>